<dbReference type="SUPFAM" id="SSF52317">
    <property type="entry name" value="Class I glutamine amidotransferase-like"/>
    <property type="match status" value="1"/>
</dbReference>
<dbReference type="OrthoDB" id="9793400at2"/>
<evidence type="ECO:0000256" key="2">
    <source>
        <dbReference type="ARBA" id="ARBA00023163"/>
    </source>
</evidence>
<keyword evidence="2" id="KW-0804">Transcription</keyword>
<dbReference type="Pfam" id="PF01965">
    <property type="entry name" value="DJ-1_PfpI"/>
    <property type="match status" value="1"/>
</dbReference>
<dbReference type="InterPro" id="IPR018060">
    <property type="entry name" value="HTH_AraC"/>
</dbReference>
<accession>A0A371X3I6</accession>
<dbReference type="PANTHER" id="PTHR43130">
    <property type="entry name" value="ARAC-FAMILY TRANSCRIPTIONAL REGULATOR"/>
    <property type="match status" value="1"/>
</dbReference>
<evidence type="ECO:0000313" key="4">
    <source>
        <dbReference type="EMBL" id="RFC63796.1"/>
    </source>
</evidence>
<dbReference type="PANTHER" id="PTHR43130:SF3">
    <property type="entry name" value="HTH-TYPE TRANSCRIPTIONAL REGULATOR RV1931C"/>
    <property type="match status" value="1"/>
</dbReference>
<dbReference type="InterPro" id="IPR002818">
    <property type="entry name" value="DJ-1/PfpI"/>
</dbReference>
<gene>
    <name evidence="4" type="ORF">DYI37_11730</name>
</gene>
<dbReference type="Gene3D" id="3.40.50.880">
    <property type="match status" value="1"/>
</dbReference>
<organism evidence="4 5">
    <name type="scientific">Fulvimarina endophytica</name>
    <dbReference type="NCBI Taxonomy" id="2293836"/>
    <lineage>
        <taxon>Bacteria</taxon>
        <taxon>Pseudomonadati</taxon>
        <taxon>Pseudomonadota</taxon>
        <taxon>Alphaproteobacteria</taxon>
        <taxon>Hyphomicrobiales</taxon>
        <taxon>Aurantimonadaceae</taxon>
        <taxon>Fulvimarina</taxon>
    </lineage>
</organism>
<dbReference type="SUPFAM" id="SSF46689">
    <property type="entry name" value="Homeodomain-like"/>
    <property type="match status" value="1"/>
</dbReference>
<reference evidence="4 5" key="1">
    <citation type="submission" date="2018-08" db="EMBL/GenBank/DDBJ databases">
        <title>Fulvimarina sp. 85, whole genome shotgun sequence.</title>
        <authorList>
            <person name="Tuo L."/>
        </authorList>
    </citation>
    <scope>NUCLEOTIDE SEQUENCE [LARGE SCALE GENOMIC DNA]</scope>
    <source>
        <strain evidence="4 5">85</strain>
    </source>
</reference>
<keyword evidence="5" id="KW-1185">Reference proteome</keyword>
<evidence type="ECO:0000259" key="3">
    <source>
        <dbReference type="PROSITE" id="PS01124"/>
    </source>
</evidence>
<sequence>MSYASAIEPFRAANVLSGRELYAWRHVALETPMAEASTGLLFRADTVVGEAEDFDGLVVCAAGNPSNFDHEPTFAWLRRLARRGTWLAGVSGGPFVLAAAGLLDGYRCTIHWEHAAAFAEAFAAPRLTSSIYEIDGKRLTCAGGISALDMMHAVIAEDHGADLATAVSEWFLQSHVRTGATGQLMTRFERFGLPSVGLSNVIEAMEENVEEPLPRERLAALAEVSIRQLERLFEKHMQTTIDQHYLTIRLRHAQRLLHQTRLSVGEIGIASGFRSASHFSRTYKARYGHGPRDERSLRFPQGKTVARARTL</sequence>
<dbReference type="InterPro" id="IPR029062">
    <property type="entry name" value="Class_I_gatase-like"/>
</dbReference>
<proteinExistence type="predicted"/>
<dbReference type="AlphaFoldDB" id="A0A371X3I6"/>
<evidence type="ECO:0000256" key="1">
    <source>
        <dbReference type="ARBA" id="ARBA00023015"/>
    </source>
</evidence>
<protein>
    <submittedName>
        <fullName evidence="4">GlxA family transcriptional regulator</fullName>
    </submittedName>
</protein>
<dbReference type="InterPro" id="IPR052158">
    <property type="entry name" value="INH-QAR"/>
</dbReference>
<dbReference type="CDD" id="cd03136">
    <property type="entry name" value="GATase1_AraC_ArgR_like"/>
    <property type="match status" value="1"/>
</dbReference>
<comment type="caution">
    <text evidence="4">The sequence shown here is derived from an EMBL/GenBank/DDBJ whole genome shotgun (WGS) entry which is preliminary data.</text>
</comment>
<dbReference type="GO" id="GO:0043565">
    <property type="term" value="F:sequence-specific DNA binding"/>
    <property type="evidence" value="ECO:0007669"/>
    <property type="project" value="InterPro"/>
</dbReference>
<dbReference type="EMBL" id="QURL01000004">
    <property type="protein sequence ID" value="RFC63796.1"/>
    <property type="molecule type" value="Genomic_DNA"/>
</dbReference>
<dbReference type="Pfam" id="PF12833">
    <property type="entry name" value="HTH_18"/>
    <property type="match status" value="1"/>
</dbReference>
<dbReference type="PROSITE" id="PS01124">
    <property type="entry name" value="HTH_ARAC_FAMILY_2"/>
    <property type="match status" value="1"/>
</dbReference>
<dbReference type="SMART" id="SM00342">
    <property type="entry name" value="HTH_ARAC"/>
    <property type="match status" value="1"/>
</dbReference>
<evidence type="ECO:0000313" key="5">
    <source>
        <dbReference type="Proteomes" id="UP000264310"/>
    </source>
</evidence>
<name>A0A371X3I6_9HYPH</name>
<keyword evidence="1" id="KW-0805">Transcription regulation</keyword>
<dbReference type="GO" id="GO:0003700">
    <property type="term" value="F:DNA-binding transcription factor activity"/>
    <property type="evidence" value="ECO:0007669"/>
    <property type="project" value="InterPro"/>
</dbReference>
<dbReference type="InterPro" id="IPR009057">
    <property type="entry name" value="Homeodomain-like_sf"/>
</dbReference>
<feature type="domain" description="HTH araC/xylS-type" evidence="3">
    <location>
        <begin position="199"/>
        <end position="297"/>
    </location>
</feature>
<dbReference type="Proteomes" id="UP000264310">
    <property type="component" value="Unassembled WGS sequence"/>
</dbReference>
<dbReference type="Gene3D" id="1.10.10.60">
    <property type="entry name" value="Homeodomain-like"/>
    <property type="match status" value="1"/>
</dbReference>